<dbReference type="PROSITE" id="PS50005">
    <property type="entry name" value="TPR"/>
    <property type="match status" value="1"/>
</dbReference>
<dbReference type="Gene3D" id="1.25.40.10">
    <property type="entry name" value="Tetratricopeptide repeat domain"/>
    <property type="match status" value="1"/>
</dbReference>
<keyword evidence="2 4" id="KW-0802">TPR repeat</keyword>
<comment type="similarity">
    <text evidence="3">Belongs to the TTC4 family.</text>
</comment>
<feature type="domain" description="Cns1/TTC4 wheel" evidence="6">
    <location>
        <begin position="342"/>
        <end position="451"/>
    </location>
</feature>
<keyword evidence="1" id="KW-0677">Repeat</keyword>
<dbReference type="InterPro" id="IPR019734">
    <property type="entry name" value="TPR_rpt"/>
</dbReference>
<feature type="compositionally biased region" description="Basic and acidic residues" evidence="5">
    <location>
        <begin position="156"/>
        <end position="174"/>
    </location>
</feature>
<dbReference type="AlphaFoldDB" id="A0A6P8BI58"/>
<dbReference type="Pfam" id="PF18972">
    <property type="entry name" value="Wheel"/>
    <property type="match status" value="1"/>
</dbReference>
<reference evidence="8" key="2">
    <citation type="submission" date="2019-10" db="EMBL/GenBank/DDBJ databases">
        <authorList>
            <consortium name="NCBI Genome Project"/>
        </authorList>
    </citation>
    <scope>NUCLEOTIDE SEQUENCE</scope>
    <source>
        <strain evidence="8">NI907</strain>
    </source>
</reference>
<dbReference type="GO" id="GO:0006457">
    <property type="term" value="P:protein folding"/>
    <property type="evidence" value="ECO:0007669"/>
    <property type="project" value="TreeGrafter"/>
</dbReference>
<dbReference type="CDD" id="cd21381">
    <property type="entry name" value="CTWD_TTC4"/>
    <property type="match status" value="1"/>
</dbReference>
<evidence type="ECO:0000313" key="8">
    <source>
        <dbReference type="RefSeq" id="XP_030986822.1"/>
    </source>
</evidence>
<evidence type="ECO:0000256" key="3">
    <source>
        <dbReference type="ARBA" id="ARBA00023602"/>
    </source>
</evidence>
<dbReference type="KEGG" id="pgri:PgNI_01701"/>
<feature type="compositionally biased region" description="Polar residues" evidence="5">
    <location>
        <begin position="178"/>
        <end position="189"/>
    </location>
</feature>
<dbReference type="PANTHER" id="PTHR46035">
    <property type="entry name" value="TETRATRICOPEPTIDE REPEAT PROTEIN 4"/>
    <property type="match status" value="1"/>
</dbReference>
<dbReference type="RefSeq" id="XP_030986822.1">
    <property type="nucleotide sequence ID" value="XM_031121773.1"/>
</dbReference>
<protein>
    <recommendedName>
        <fullName evidence="6">Cns1/TTC4 wheel domain-containing protein</fullName>
    </recommendedName>
</protein>
<dbReference type="GO" id="GO:0005634">
    <property type="term" value="C:nucleus"/>
    <property type="evidence" value="ECO:0007669"/>
    <property type="project" value="TreeGrafter"/>
</dbReference>
<dbReference type="GeneID" id="41956686"/>
<organism evidence="7 8">
    <name type="scientific">Pyricularia grisea</name>
    <name type="common">Crabgrass-specific blast fungus</name>
    <name type="synonym">Magnaporthe grisea</name>
    <dbReference type="NCBI Taxonomy" id="148305"/>
    <lineage>
        <taxon>Eukaryota</taxon>
        <taxon>Fungi</taxon>
        <taxon>Dikarya</taxon>
        <taxon>Ascomycota</taxon>
        <taxon>Pezizomycotina</taxon>
        <taxon>Sordariomycetes</taxon>
        <taxon>Sordariomycetidae</taxon>
        <taxon>Magnaporthales</taxon>
        <taxon>Pyriculariaceae</taxon>
        <taxon>Pyricularia</taxon>
    </lineage>
</organism>
<dbReference type="Proteomes" id="UP000515153">
    <property type="component" value="Unplaced"/>
</dbReference>
<dbReference type="InterPro" id="IPR011990">
    <property type="entry name" value="TPR-like_helical_dom_sf"/>
</dbReference>
<evidence type="ECO:0000256" key="5">
    <source>
        <dbReference type="SAM" id="MobiDB-lite"/>
    </source>
</evidence>
<accession>A0A6P8BI58</accession>
<reference evidence="8" key="1">
    <citation type="journal article" date="2019" name="Mol. Biol. Evol.">
        <title>Blast fungal genomes show frequent chromosomal changes, gene gains and losses, and effector gene turnover.</title>
        <authorList>
            <person name="Gomez Luciano L.B."/>
            <person name="Jason Tsai I."/>
            <person name="Chuma I."/>
            <person name="Tosa Y."/>
            <person name="Chen Y.H."/>
            <person name="Li J.Y."/>
            <person name="Li M.Y."/>
            <person name="Jade Lu M.Y."/>
            <person name="Nakayashiki H."/>
            <person name="Li W.H."/>
        </authorList>
    </citation>
    <scope>NUCLEOTIDE SEQUENCE</scope>
    <source>
        <strain evidence="8">NI907</strain>
    </source>
</reference>
<feature type="region of interest" description="Disordered" evidence="5">
    <location>
        <begin position="146"/>
        <end position="197"/>
    </location>
</feature>
<evidence type="ECO:0000256" key="4">
    <source>
        <dbReference type="PROSITE-ProRule" id="PRU00339"/>
    </source>
</evidence>
<dbReference type="GO" id="GO:0051879">
    <property type="term" value="F:Hsp90 protein binding"/>
    <property type="evidence" value="ECO:0007669"/>
    <property type="project" value="InterPro"/>
</dbReference>
<sequence length="461" mass="50681">MSGNMPMDPGSFQDVIQDLANKACLEAAEENRQAAAKSGGYAATTTTTTTESDRLAPELPPDMAKLRSMSTKEILDDLNKSPLFMTELEENDDIAALQALAYEGTPLENASDFKERGNECFAEKRWADAREFYTKGINILAAEIRRRARGEPPGQDSERKKREAEEAAAERENGLNEAESTAPATSGALSSEDPEEVRKEAAVLETLYANRAACQLSMQNYRSCTLDCAQTLTLNPRNVKAFYRSAKALSAMGKMPEAEDAAKRGLAVDPENAALKAVAAEIAERQAKLSAKQKAEAERQARERRRQLLVKAAIRQRGVRMRSTPKPPEMEDARVQLVPDPDDVANSELAFPAIILYPVDAQSDFIKAFGENDCMNSHLSYLLPLPWDRDASYTQTGVECYVATEKGSLVKLGKKVPLIKVLSMPSVVVEDELVRIFVLPKSKAAKWVKDFTAAAKERANT</sequence>
<evidence type="ECO:0000256" key="1">
    <source>
        <dbReference type="ARBA" id="ARBA00022737"/>
    </source>
</evidence>
<gene>
    <name evidence="8" type="ORF">PgNI_01701</name>
</gene>
<evidence type="ECO:0000256" key="2">
    <source>
        <dbReference type="ARBA" id="ARBA00022803"/>
    </source>
</evidence>
<dbReference type="PANTHER" id="PTHR46035:SF1">
    <property type="entry name" value="TETRATRICOPEPTIDE REPEAT PROTEIN 4"/>
    <property type="match status" value="1"/>
</dbReference>
<feature type="repeat" description="TPR" evidence="4">
    <location>
        <begin position="239"/>
        <end position="272"/>
    </location>
</feature>
<dbReference type="InterPro" id="IPR044059">
    <property type="entry name" value="Csn1/TTC4_wheel"/>
</dbReference>
<keyword evidence="7" id="KW-1185">Reference proteome</keyword>
<dbReference type="SUPFAM" id="SSF48452">
    <property type="entry name" value="TPR-like"/>
    <property type="match status" value="1"/>
</dbReference>
<proteinExistence type="inferred from homology"/>
<dbReference type="GO" id="GO:0030544">
    <property type="term" value="F:Hsp70 protein binding"/>
    <property type="evidence" value="ECO:0007669"/>
    <property type="project" value="TreeGrafter"/>
</dbReference>
<reference evidence="8" key="3">
    <citation type="submission" date="2025-08" db="UniProtKB">
        <authorList>
            <consortium name="RefSeq"/>
        </authorList>
    </citation>
    <scope>IDENTIFICATION</scope>
    <source>
        <strain evidence="8">NI907</strain>
    </source>
</reference>
<evidence type="ECO:0000259" key="6">
    <source>
        <dbReference type="Pfam" id="PF18972"/>
    </source>
</evidence>
<evidence type="ECO:0000313" key="7">
    <source>
        <dbReference type="Proteomes" id="UP000515153"/>
    </source>
</evidence>
<dbReference type="GO" id="GO:0005829">
    <property type="term" value="C:cytosol"/>
    <property type="evidence" value="ECO:0007669"/>
    <property type="project" value="TreeGrafter"/>
</dbReference>
<dbReference type="SMART" id="SM00028">
    <property type="entry name" value="TPR"/>
    <property type="match status" value="3"/>
</dbReference>
<name>A0A6P8BI58_PYRGI</name>
<feature type="region of interest" description="Disordered" evidence="5">
    <location>
        <begin position="30"/>
        <end position="61"/>
    </location>
</feature>